<dbReference type="HOGENOM" id="CLU_943319_0_0_1"/>
<evidence type="ECO:0000313" key="3">
    <source>
        <dbReference type="Proteomes" id="UP000027195"/>
    </source>
</evidence>
<feature type="non-terminal residue" evidence="2">
    <location>
        <position position="1"/>
    </location>
</feature>
<reference evidence="3" key="1">
    <citation type="journal article" date="2014" name="Proc. Natl. Acad. Sci. U.S.A.">
        <title>Extensive sampling of basidiomycete genomes demonstrates inadequacy of the white-rot/brown-rot paradigm for wood decay fungi.</title>
        <authorList>
            <person name="Riley R."/>
            <person name="Salamov A.A."/>
            <person name="Brown D.W."/>
            <person name="Nagy L.G."/>
            <person name="Floudas D."/>
            <person name="Held B.W."/>
            <person name="Levasseur A."/>
            <person name="Lombard V."/>
            <person name="Morin E."/>
            <person name="Otillar R."/>
            <person name="Lindquist E.A."/>
            <person name="Sun H."/>
            <person name="LaButti K.M."/>
            <person name="Schmutz J."/>
            <person name="Jabbour D."/>
            <person name="Luo H."/>
            <person name="Baker S.E."/>
            <person name="Pisabarro A.G."/>
            <person name="Walton J.D."/>
            <person name="Blanchette R.A."/>
            <person name="Henrissat B."/>
            <person name="Martin F."/>
            <person name="Cullen D."/>
            <person name="Hibbett D.S."/>
            <person name="Grigoriev I.V."/>
        </authorList>
    </citation>
    <scope>NUCLEOTIDE SEQUENCE [LARGE SCALE GENOMIC DNA]</scope>
    <source>
        <strain evidence="3">FD-172 SS1</strain>
    </source>
</reference>
<accession>A0A067NCH5</accession>
<sequence length="295" mass="33395">MTGQVENSSNSDIETWERAMHEVTPYNLYEPMAIYQRIKDLHTDTCPIRGPDPVFSVPCADPPCFWMEWSEMDGDCAPAKERSGDFLGTDEITRYKRLNTLRILWEEHWEQYMTWLMGYLDYTEGLCKRLSAHNAELHQHNSRDALGPLLDGVRAKAAKAFRWEGSWDEEMETVDSDHHLDYITAALAELLNRSPNHNSSTRSCVDPRLIAWALATPIHPHTQLPLPFDASTCTAYVTRLVNAAVAFDELALPVEGGQSPDVSATSSRLFGAVLIVCAAITVDLFHLYFWVFPDC</sequence>
<feature type="transmembrane region" description="Helical" evidence="1">
    <location>
        <begin position="269"/>
        <end position="291"/>
    </location>
</feature>
<dbReference type="EMBL" id="KL198016">
    <property type="protein sequence ID" value="KDQ21481.1"/>
    <property type="molecule type" value="Genomic_DNA"/>
</dbReference>
<keyword evidence="1" id="KW-0812">Transmembrane</keyword>
<dbReference type="InParanoid" id="A0A067NCH5"/>
<evidence type="ECO:0000256" key="1">
    <source>
        <dbReference type="SAM" id="Phobius"/>
    </source>
</evidence>
<name>A0A067NCH5_BOTB1</name>
<dbReference type="AlphaFoldDB" id="A0A067NCH5"/>
<keyword evidence="1" id="KW-0472">Membrane</keyword>
<proteinExistence type="predicted"/>
<keyword evidence="3" id="KW-1185">Reference proteome</keyword>
<keyword evidence="1" id="KW-1133">Transmembrane helix</keyword>
<organism evidence="2 3">
    <name type="scientific">Botryobasidium botryosum (strain FD-172 SS1)</name>
    <dbReference type="NCBI Taxonomy" id="930990"/>
    <lineage>
        <taxon>Eukaryota</taxon>
        <taxon>Fungi</taxon>
        <taxon>Dikarya</taxon>
        <taxon>Basidiomycota</taxon>
        <taxon>Agaricomycotina</taxon>
        <taxon>Agaricomycetes</taxon>
        <taxon>Cantharellales</taxon>
        <taxon>Botryobasidiaceae</taxon>
        <taxon>Botryobasidium</taxon>
    </lineage>
</organism>
<protein>
    <submittedName>
        <fullName evidence="2">Uncharacterized protein</fullName>
    </submittedName>
</protein>
<evidence type="ECO:0000313" key="2">
    <source>
        <dbReference type="EMBL" id="KDQ21481.1"/>
    </source>
</evidence>
<dbReference type="Proteomes" id="UP000027195">
    <property type="component" value="Unassembled WGS sequence"/>
</dbReference>
<gene>
    <name evidence="2" type="ORF">BOTBODRAFT_182803</name>
</gene>